<keyword evidence="4" id="KW-1185">Reference proteome</keyword>
<dbReference type="AlphaFoldDB" id="A0A934I6W2"/>
<feature type="region of interest" description="Disordered" evidence="1">
    <location>
        <begin position="143"/>
        <end position="166"/>
    </location>
</feature>
<feature type="region of interest" description="Disordered" evidence="1">
    <location>
        <begin position="1"/>
        <end position="32"/>
    </location>
</feature>
<accession>A0A934I6W2</accession>
<keyword evidence="2" id="KW-1133">Transmembrane helix</keyword>
<feature type="transmembrane region" description="Helical" evidence="2">
    <location>
        <begin position="70"/>
        <end position="93"/>
    </location>
</feature>
<reference evidence="3" key="1">
    <citation type="submission" date="2020-12" db="EMBL/GenBank/DDBJ databases">
        <title>Sanguibacter suaedae sp. nov., isolated from Suaeda aralocaspica.</title>
        <authorList>
            <person name="Ma Q."/>
        </authorList>
    </citation>
    <scope>NUCLEOTIDE SEQUENCE</scope>
    <source>
        <strain evidence="3">YZGR15</strain>
    </source>
</reference>
<dbReference type="RefSeq" id="WP_198733899.1">
    <property type="nucleotide sequence ID" value="NZ_JAEINH010000007.1"/>
</dbReference>
<gene>
    <name evidence="3" type="ORF">JAV76_09985</name>
</gene>
<evidence type="ECO:0008006" key="5">
    <source>
        <dbReference type="Google" id="ProtNLM"/>
    </source>
</evidence>
<evidence type="ECO:0000256" key="1">
    <source>
        <dbReference type="SAM" id="MobiDB-lite"/>
    </source>
</evidence>
<keyword evidence="2" id="KW-0812">Transmembrane</keyword>
<evidence type="ECO:0000313" key="3">
    <source>
        <dbReference type="EMBL" id="MBI9115336.1"/>
    </source>
</evidence>
<organism evidence="3 4">
    <name type="scientific">Sanguibacter suaedae</name>
    <dbReference type="NCBI Taxonomy" id="2795737"/>
    <lineage>
        <taxon>Bacteria</taxon>
        <taxon>Bacillati</taxon>
        <taxon>Actinomycetota</taxon>
        <taxon>Actinomycetes</taxon>
        <taxon>Micrococcales</taxon>
        <taxon>Sanguibacteraceae</taxon>
        <taxon>Sanguibacter</taxon>
    </lineage>
</organism>
<sequence>MAAGRPTPEENGPGLRDPAPWDPDTWDDWSRRDRDRRERAALELDVRARRAAAGLEHENARMSFQRAVRLRMLATALVALPVAASWVTVLAARDAAIASGTGDRSFAPAAFFVLVVSVAVVWFGLRAWVTFLRRRPGPLVLPELPDSPAARRHGSFDGTQEPPRRW</sequence>
<name>A0A934I6W2_9MICO</name>
<proteinExistence type="predicted"/>
<dbReference type="Proteomes" id="UP000602087">
    <property type="component" value="Unassembled WGS sequence"/>
</dbReference>
<protein>
    <recommendedName>
        <fullName evidence="5">DUF3040 domain-containing protein</fullName>
    </recommendedName>
</protein>
<feature type="transmembrane region" description="Helical" evidence="2">
    <location>
        <begin position="105"/>
        <end position="125"/>
    </location>
</feature>
<keyword evidence="2" id="KW-0472">Membrane</keyword>
<evidence type="ECO:0000313" key="4">
    <source>
        <dbReference type="Proteomes" id="UP000602087"/>
    </source>
</evidence>
<comment type="caution">
    <text evidence="3">The sequence shown here is derived from an EMBL/GenBank/DDBJ whole genome shotgun (WGS) entry which is preliminary data.</text>
</comment>
<evidence type="ECO:0000256" key="2">
    <source>
        <dbReference type="SAM" id="Phobius"/>
    </source>
</evidence>
<dbReference type="EMBL" id="JAEINH010000007">
    <property type="protein sequence ID" value="MBI9115336.1"/>
    <property type="molecule type" value="Genomic_DNA"/>
</dbReference>